<gene>
    <name evidence="1" type="ORF">SHK19_17020</name>
</gene>
<organism evidence="1 2">
    <name type="scientific">Nocardioides bizhenqiangii</name>
    <dbReference type="NCBI Taxonomy" id="3095076"/>
    <lineage>
        <taxon>Bacteria</taxon>
        <taxon>Bacillati</taxon>
        <taxon>Actinomycetota</taxon>
        <taxon>Actinomycetes</taxon>
        <taxon>Propionibacteriales</taxon>
        <taxon>Nocardioidaceae</taxon>
        <taxon>Nocardioides</taxon>
    </lineage>
</organism>
<keyword evidence="2" id="KW-1185">Reference proteome</keyword>
<evidence type="ECO:0000313" key="1">
    <source>
        <dbReference type="EMBL" id="WQQ25656.1"/>
    </source>
</evidence>
<protein>
    <submittedName>
        <fullName evidence="1">Uncharacterized protein</fullName>
    </submittedName>
</protein>
<proteinExistence type="predicted"/>
<dbReference type="Proteomes" id="UP001327225">
    <property type="component" value="Chromosome"/>
</dbReference>
<name>A0ABZ0ZNW3_9ACTN</name>
<dbReference type="EMBL" id="CP141059">
    <property type="protein sequence ID" value="WQQ25656.1"/>
    <property type="molecule type" value="Genomic_DNA"/>
</dbReference>
<sequence>MNEEPVHDLTDWVVILGPGPLAVVRTQLQAWRAGEGRNVPDDDIRVDTIRADGGDEMRVRRRVVSDM</sequence>
<dbReference type="RefSeq" id="WP_322936948.1">
    <property type="nucleotide sequence ID" value="NZ_CP141059.1"/>
</dbReference>
<reference evidence="2" key="1">
    <citation type="submission" date="2023-12" db="EMBL/GenBank/DDBJ databases">
        <title>Novel species in genus Nocardioides.</title>
        <authorList>
            <person name="Zhou H."/>
        </authorList>
    </citation>
    <scope>NUCLEOTIDE SEQUENCE [LARGE SCALE GENOMIC DNA]</scope>
    <source>
        <strain evidence="2">HM61</strain>
    </source>
</reference>
<evidence type="ECO:0000313" key="2">
    <source>
        <dbReference type="Proteomes" id="UP001327225"/>
    </source>
</evidence>
<accession>A0ABZ0ZNW3</accession>